<name>A0ABW5ISJ9_9BACT</name>
<gene>
    <name evidence="2" type="ORF">ACFSRY_13995</name>
</gene>
<evidence type="ECO:0008006" key="4">
    <source>
        <dbReference type="Google" id="ProtNLM"/>
    </source>
</evidence>
<proteinExistence type="predicted"/>
<feature type="chain" id="PRO_5046087432" description="Outer membrane protein beta-barrel domain-containing protein" evidence="1">
    <location>
        <begin position="20"/>
        <end position="208"/>
    </location>
</feature>
<sequence length="208" mass="22328">MKKFYLLFFALLTAFSLQAQHPGSLAQTATEGLGRTFVGLTYSRHVTFSEETYDFDTFPIFGFNVLLEKYFEPRQGDVKAPSKGYGLASTNYFGYSENLGSNEVYNGSRHYVTGYLFKEISVKNIVTLGGLAGGGLCYTRGKADEGNQVNPGESAGVFGGGAHVGLFAQRALTIGASGKPSSLVRLGYDIFIMSNANGTLGANLSISF</sequence>
<dbReference type="RefSeq" id="WP_377508790.1">
    <property type="nucleotide sequence ID" value="NZ_JBHULU010000020.1"/>
</dbReference>
<keyword evidence="1" id="KW-0732">Signal</keyword>
<protein>
    <recommendedName>
        <fullName evidence="4">Outer membrane protein beta-barrel domain-containing protein</fullName>
    </recommendedName>
</protein>
<accession>A0ABW5ISJ9</accession>
<reference evidence="3" key="1">
    <citation type="journal article" date="2019" name="Int. J. Syst. Evol. Microbiol.">
        <title>The Global Catalogue of Microorganisms (GCM) 10K type strain sequencing project: providing services to taxonomists for standard genome sequencing and annotation.</title>
        <authorList>
            <consortium name="The Broad Institute Genomics Platform"/>
            <consortium name="The Broad Institute Genome Sequencing Center for Infectious Disease"/>
            <person name="Wu L."/>
            <person name="Ma J."/>
        </authorList>
    </citation>
    <scope>NUCLEOTIDE SEQUENCE [LARGE SCALE GENOMIC DNA]</scope>
    <source>
        <strain evidence="3">KCTC 42498</strain>
    </source>
</reference>
<evidence type="ECO:0000313" key="3">
    <source>
        <dbReference type="Proteomes" id="UP001597544"/>
    </source>
</evidence>
<comment type="caution">
    <text evidence="2">The sequence shown here is derived from an EMBL/GenBank/DDBJ whole genome shotgun (WGS) entry which is preliminary data.</text>
</comment>
<evidence type="ECO:0000256" key="1">
    <source>
        <dbReference type="SAM" id="SignalP"/>
    </source>
</evidence>
<dbReference type="EMBL" id="JBHULU010000020">
    <property type="protein sequence ID" value="MFD2514985.1"/>
    <property type="molecule type" value="Genomic_DNA"/>
</dbReference>
<organism evidence="2 3">
    <name type="scientific">Pontibacter locisalis</name>
    <dbReference type="NCBI Taxonomy" id="1719035"/>
    <lineage>
        <taxon>Bacteria</taxon>
        <taxon>Pseudomonadati</taxon>
        <taxon>Bacteroidota</taxon>
        <taxon>Cytophagia</taxon>
        <taxon>Cytophagales</taxon>
        <taxon>Hymenobacteraceae</taxon>
        <taxon>Pontibacter</taxon>
    </lineage>
</organism>
<keyword evidence="3" id="KW-1185">Reference proteome</keyword>
<dbReference type="Proteomes" id="UP001597544">
    <property type="component" value="Unassembled WGS sequence"/>
</dbReference>
<evidence type="ECO:0000313" key="2">
    <source>
        <dbReference type="EMBL" id="MFD2514985.1"/>
    </source>
</evidence>
<feature type="signal peptide" evidence="1">
    <location>
        <begin position="1"/>
        <end position="19"/>
    </location>
</feature>